<name>A0A6J6P6L2_9ZZZZ</name>
<proteinExistence type="predicted"/>
<dbReference type="AlphaFoldDB" id="A0A6J6P6L2"/>
<dbReference type="InterPro" id="IPR011004">
    <property type="entry name" value="Trimer_LpxA-like_sf"/>
</dbReference>
<dbReference type="SUPFAM" id="SSF51161">
    <property type="entry name" value="Trimeric LpxA-like enzymes"/>
    <property type="match status" value="1"/>
</dbReference>
<evidence type="ECO:0000256" key="1">
    <source>
        <dbReference type="ARBA" id="ARBA00022490"/>
    </source>
</evidence>
<protein>
    <submittedName>
        <fullName evidence="3">Unannotated protein</fullName>
    </submittedName>
</protein>
<dbReference type="Gene3D" id="2.160.10.10">
    <property type="entry name" value="Hexapeptide repeat proteins"/>
    <property type="match status" value="1"/>
</dbReference>
<dbReference type="InterPro" id="IPR056764">
    <property type="entry name" value="LbH_EIF2B3/5"/>
</dbReference>
<organism evidence="3">
    <name type="scientific">freshwater metagenome</name>
    <dbReference type="NCBI Taxonomy" id="449393"/>
    <lineage>
        <taxon>unclassified sequences</taxon>
        <taxon>metagenomes</taxon>
        <taxon>ecological metagenomes</taxon>
    </lineage>
</organism>
<sequence length="133" mass="13805">MVADESLFALHSDAYWIDAGTPETYLRAQLDLIDGIRANEIAVLPSDEIDSSALVENSVLGADVVIGNGTIVRNSILMDGVTIGPGVRIHDSIIASGARVGPDSHISDLTVVGAGVEVPAQSELTGARLPESD</sequence>
<dbReference type="Pfam" id="PF25084">
    <property type="entry name" value="LbH_EIF2B"/>
    <property type="match status" value="1"/>
</dbReference>
<accession>A0A6J6P6L2</accession>
<keyword evidence="1" id="KW-0963">Cytoplasm</keyword>
<evidence type="ECO:0000313" key="3">
    <source>
        <dbReference type="EMBL" id="CAB4694427.1"/>
    </source>
</evidence>
<reference evidence="3" key="1">
    <citation type="submission" date="2020-05" db="EMBL/GenBank/DDBJ databases">
        <authorList>
            <person name="Chiriac C."/>
            <person name="Salcher M."/>
            <person name="Ghai R."/>
            <person name="Kavagutti S V."/>
        </authorList>
    </citation>
    <scope>NUCLEOTIDE SEQUENCE</scope>
</reference>
<dbReference type="InterPro" id="IPR050486">
    <property type="entry name" value="Mannose-1P_guanyltransferase"/>
</dbReference>
<gene>
    <name evidence="3" type="ORF">UFOPK2350_01747</name>
</gene>
<dbReference type="EMBL" id="CAEZXE010000212">
    <property type="protein sequence ID" value="CAB4694427.1"/>
    <property type="molecule type" value="Genomic_DNA"/>
</dbReference>
<dbReference type="PANTHER" id="PTHR22572">
    <property type="entry name" value="SUGAR-1-PHOSPHATE GUANYL TRANSFERASE"/>
    <property type="match status" value="1"/>
</dbReference>
<evidence type="ECO:0000259" key="2">
    <source>
        <dbReference type="Pfam" id="PF25084"/>
    </source>
</evidence>
<feature type="domain" description="EIF2B subunit epsilon/gamma LbH" evidence="2">
    <location>
        <begin position="45"/>
        <end position="122"/>
    </location>
</feature>